<evidence type="ECO:0000256" key="1">
    <source>
        <dbReference type="SAM" id="MobiDB-lite"/>
    </source>
</evidence>
<feature type="compositionally biased region" description="Basic and acidic residues" evidence="1">
    <location>
        <begin position="24"/>
        <end position="44"/>
    </location>
</feature>
<dbReference type="AlphaFoldDB" id="A0A4Z1KXJ2"/>
<organism evidence="2 3">
    <name type="scientific">Botrytis porri</name>
    <dbReference type="NCBI Taxonomy" id="87229"/>
    <lineage>
        <taxon>Eukaryota</taxon>
        <taxon>Fungi</taxon>
        <taxon>Dikarya</taxon>
        <taxon>Ascomycota</taxon>
        <taxon>Pezizomycotina</taxon>
        <taxon>Leotiomycetes</taxon>
        <taxon>Helotiales</taxon>
        <taxon>Sclerotiniaceae</taxon>
        <taxon>Botrytis</taxon>
    </lineage>
</organism>
<dbReference type="OrthoDB" id="3559074at2759"/>
<evidence type="ECO:0000313" key="2">
    <source>
        <dbReference type="EMBL" id="TGO89297.1"/>
    </source>
</evidence>
<proteinExistence type="predicted"/>
<evidence type="ECO:0000313" key="3">
    <source>
        <dbReference type="Proteomes" id="UP000297280"/>
    </source>
</evidence>
<dbReference type="EMBL" id="PQXO01000115">
    <property type="protein sequence ID" value="TGO89297.1"/>
    <property type="molecule type" value="Genomic_DNA"/>
</dbReference>
<protein>
    <submittedName>
        <fullName evidence="2">Uncharacterized protein</fullName>
    </submittedName>
</protein>
<gene>
    <name evidence="2" type="ORF">BPOR_0115g00020</name>
</gene>
<name>A0A4Z1KXJ2_9HELO</name>
<sequence length="173" mass="20211">MKAVVAEGDIEFVRFFLGTEQVKDRKMDSGEMDRGPLESPRVLDDEASLDSQSCEDDRRNERSHSIAKEYKNLAAQKAEFKKLPEDNRGKSMNSKTRVEQYKFNTAIKAFNKRLEKAREARKVFNKKSETLRGKLLMARERKKSFLQDYKYKQTCLAERELRLDAKLSIVDSY</sequence>
<reference evidence="2 3" key="1">
    <citation type="submission" date="2017-12" db="EMBL/GenBank/DDBJ databases">
        <title>Comparative genomics of Botrytis spp.</title>
        <authorList>
            <person name="Valero-Jimenez C.A."/>
            <person name="Tapia P."/>
            <person name="Veloso J."/>
            <person name="Silva-Moreno E."/>
            <person name="Staats M."/>
            <person name="Valdes J.H."/>
            <person name="Van Kan J.A.L."/>
        </authorList>
    </citation>
    <scope>NUCLEOTIDE SEQUENCE [LARGE SCALE GENOMIC DNA]</scope>
    <source>
        <strain evidence="2 3">MUCL3349</strain>
    </source>
</reference>
<accession>A0A4Z1KXJ2</accession>
<keyword evidence="3" id="KW-1185">Reference proteome</keyword>
<comment type="caution">
    <text evidence="2">The sequence shown here is derived from an EMBL/GenBank/DDBJ whole genome shotgun (WGS) entry which is preliminary data.</text>
</comment>
<feature type="compositionally biased region" description="Basic and acidic residues" evidence="1">
    <location>
        <begin position="55"/>
        <end position="64"/>
    </location>
</feature>
<feature type="region of interest" description="Disordered" evidence="1">
    <location>
        <begin position="24"/>
        <end position="64"/>
    </location>
</feature>
<dbReference type="Proteomes" id="UP000297280">
    <property type="component" value="Unassembled WGS sequence"/>
</dbReference>